<dbReference type="PANTHER" id="PTHR46796:SF10">
    <property type="entry name" value="TRANSCRIPTIONAL ACTIVATOR FEAR"/>
    <property type="match status" value="1"/>
</dbReference>
<keyword evidence="2" id="KW-0238">DNA-binding</keyword>
<accession>A0A447KL31</accession>
<dbReference type="GO" id="GO:0003700">
    <property type="term" value="F:DNA-binding transcription factor activity"/>
    <property type="evidence" value="ECO:0007669"/>
    <property type="project" value="InterPro"/>
</dbReference>
<keyword evidence="1" id="KW-0805">Transcription regulation</keyword>
<sequence>MALSRQEREVGFEQWLCSINAACGRFAAKSLGAEFSGALQEFRSHALRLSIVDVAQASLYRTRREVAQSDGGHFFTVFQLRGSALMTQGGQQSLLTAGDVTLIDASRPSHFSFPQDSRQISLLLPRCYLEQPFRVADVQCAKRIGADRAVVQLSYQLVAECIKHPAMSAAESEAVLNAIATLLRPTLTSHDRGAELHQPLFDKALALIDRHIQSERLRPEWLAAEVGVSLRSLYRLFARRGLVVAQYIKHRRLDLCAQALRNAPERQKLAGLGYDWGFSDHSHFSTAFKQRFGVSPSDYRKQYQ</sequence>
<protein>
    <submittedName>
        <fullName evidence="5">Transcriptional activator feaR</fullName>
    </submittedName>
</protein>
<dbReference type="InterPro" id="IPR009057">
    <property type="entry name" value="Homeodomain-like_sf"/>
</dbReference>
<dbReference type="PANTHER" id="PTHR46796">
    <property type="entry name" value="HTH-TYPE TRANSCRIPTIONAL ACTIVATOR RHAS-RELATED"/>
    <property type="match status" value="1"/>
</dbReference>
<evidence type="ECO:0000313" key="6">
    <source>
        <dbReference type="Proteomes" id="UP000281391"/>
    </source>
</evidence>
<dbReference type="InterPro" id="IPR020449">
    <property type="entry name" value="Tscrpt_reg_AraC-type_HTH"/>
</dbReference>
<dbReference type="Proteomes" id="UP000281391">
    <property type="component" value="Chromosome"/>
</dbReference>
<evidence type="ECO:0000256" key="1">
    <source>
        <dbReference type="ARBA" id="ARBA00023015"/>
    </source>
</evidence>
<dbReference type="GO" id="GO:0043565">
    <property type="term" value="F:sequence-specific DNA binding"/>
    <property type="evidence" value="ECO:0007669"/>
    <property type="project" value="InterPro"/>
</dbReference>
<dbReference type="AlphaFoldDB" id="A0A447KL31"/>
<gene>
    <name evidence="5" type="primary">feaR</name>
    <name evidence="5" type="ORF">NCTC11214_00496</name>
</gene>
<dbReference type="Gene3D" id="1.10.10.60">
    <property type="entry name" value="Homeodomain-like"/>
    <property type="match status" value="1"/>
</dbReference>
<dbReference type="SUPFAM" id="SSF46689">
    <property type="entry name" value="Homeodomain-like"/>
    <property type="match status" value="1"/>
</dbReference>
<dbReference type="InterPro" id="IPR035418">
    <property type="entry name" value="AraC-bd_2"/>
</dbReference>
<dbReference type="InterPro" id="IPR050204">
    <property type="entry name" value="AraC_XylS_family_regulators"/>
</dbReference>
<dbReference type="InterPro" id="IPR018060">
    <property type="entry name" value="HTH_AraC"/>
</dbReference>
<dbReference type="PRINTS" id="PR00032">
    <property type="entry name" value="HTHARAC"/>
</dbReference>
<name>A0A447KL31_SEROD</name>
<dbReference type="SMART" id="SM00342">
    <property type="entry name" value="HTH_ARAC"/>
    <property type="match status" value="1"/>
</dbReference>
<reference evidence="5 6" key="1">
    <citation type="submission" date="2018-12" db="EMBL/GenBank/DDBJ databases">
        <authorList>
            <consortium name="Pathogen Informatics"/>
        </authorList>
    </citation>
    <scope>NUCLEOTIDE SEQUENCE [LARGE SCALE GENOMIC DNA]</scope>
    <source>
        <strain evidence="5 6">NCTC11214</strain>
    </source>
</reference>
<evidence type="ECO:0000256" key="2">
    <source>
        <dbReference type="ARBA" id="ARBA00023125"/>
    </source>
</evidence>
<evidence type="ECO:0000259" key="4">
    <source>
        <dbReference type="PROSITE" id="PS01124"/>
    </source>
</evidence>
<dbReference type="PROSITE" id="PS01124">
    <property type="entry name" value="HTH_ARAC_FAMILY_2"/>
    <property type="match status" value="1"/>
</dbReference>
<evidence type="ECO:0000256" key="3">
    <source>
        <dbReference type="ARBA" id="ARBA00023163"/>
    </source>
</evidence>
<feature type="domain" description="HTH araC/xylS-type" evidence="4">
    <location>
        <begin position="202"/>
        <end position="302"/>
    </location>
</feature>
<dbReference type="KEGG" id="sof:NCTC11214_00496"/>
<keyword evidence="3" id="KW-0804">Transcription</keyword>
<proteinExistence type="predicted"/>
<evidence type="ECO:0000313" key="5">
    <source>
        <dbReference type="EMBL" id="VDZ52036.1"/>
    </source>
</evidence>
<dbReference type="Pfam" id="PF12833">
    <property type="entry name" value="HTH_18"/>
    <property type="match status" value="1"/>
</dbReference>
<dbReference type="NCBIfam" id="NF007243">
    <property type="entry name" value="PRK09685.1"/>
    <property type="match status" value="1"/>
</dbReference>
<dbReference type="Pfam" id="PF14525">
    <property type="entry name" value="AraC_binding_2"/>
    <property type="match status" value="1"/>
</dbReference>
<dbReference type="RefSeq" id="WP_004954842.1">
    <property type="nucleotide sequence ID" value="NZ_JAQMZQ010000004.1"/>
</dbReference>
<dbReference type="EMBL" id="LR134117">
    <property type="protein sequence ID" value="VDZ52036.1"/>
    <property type="molecule type" value="Genomic_DNA"/>
</dbReference>
<organism evidence="5 6">
    <name type="scientific">Serratia odorifera</name>
    <dbReference type="NCBI Taxonomy" id="618"/>
    <lineage>
        <taxon>Bacteria</taxon>
        <taxon>Pseudomonadati</taxon>
        <taxon>Pseudomonadota</taxon>
        <taxon>Gammaproteobacteria</taxon>
        <taxon>Enterobacterales</taxon>
        <taxon>Yersiniaceae</taxon>
        <taxon>Serratia</taxon>
    </lineage>
</organism>